<dbReference type="Pfam" id="PF00849">
    <property type="entry name" value="PseudoU_synth_2"/>
    <property type="match status" value="1"/>
</dbReference>
<dbReference type="Gene3D" id="3.30.70.580">
    <property type="entry name" value="Pseudouridine synthase I, catalytic domain, N-terminal subdomain"/>
    <property type="match status" value="1"/>
</dbReference>
<protein>
    <recommendedName>
        <fullName evidence="6">Pseudouridine synthase</fullName>
        <ecNumber evidence="6">5.4.99.-</ecNumber>
    </recommendedName>
</protein>
<feature type="compositionally biased region" description="Basic and acidic residues" evidence="7">
    <location>
        <begin position="611"/>
        <end position="634"/>
    </location>
</feature>
<proteinExistence type="inferred from homology"/>
<feature type="compositionally biased region" description="Basic residues" evidence="7">
    <location>
        <begin position="9"/>
        <end position="18"/>
    </location>
</feature>
<evidence type="ECO:0000259" key="8">
    <source>
        <dbReference type="SMART" id="SM00363"/>
    </source>
</evidence>
<accession>A0A271K804</accession>
<dbReference type="SMART" id="SM00363">
    <property type="entry name" value="S4"/>
    <property type="match status" value="1"/>
</dbReference>
<dbReference type="InterPro" id="IPR036986">
    <property type="entry name" value="S4_RNA-bd_sf"/>
</dbReference>
<dbReference type="InterPro" id="IPR002942">
    <property type="entry name" value="S4_RNA-bd"/>
</dbReference>
<name>A0A271K804_9HYPH</name>
<feature type="compositionally biased region" description="Basic and acidic residues" evidence="7">
    <location>
        <begin position="48"/>
        <end position="273"/>
    </location>
</feature>
<dbReference type="PROSITE" id="PS50889">
    <property type="entry name" value="S4"/>
    <property type="match status" value="1"/>
</dbReference>
<evidence type="ECO:0000313" key="10">
    <source>
        <dbReference type="Proteomes" id="UP000215931"/>
    </source>
</evidence>
<dbReference type="EC" id="5.4.99.-" evidence="6"/>
<dbReference type="Pfam" id="PF01479">
    <property type="entry name" value="S4"/>
    <property type="match status" value="1"/>
</dbReference>
<dbReference type="OrthoDB" id="9807213at2"/>
<feature type="compositionally biased region" description="Basic and acidic residues" evidence="7">
    <location>
        <begin position="678"/>
        <end position="695"/>
    </location>
</feature>
<dbReference type="RefSeq" id="WP_095521844.1">
    <property type="nucleotide sequence ID" value="NZ_NPKH01000039.1"/>
</dbReference>
<dbReference type="GO" id="GO:0003723">
    <property type="term" value="F:RNA binding"/>
    <property type="evidence" value="ECO:0007669"/>
    <property type="project" value="UniProtKB-KW"/>
</dbReference>
<gene>
    <name evidence="9" type="ORF">CIT31_32255</name>
</gene>
<feature type="domain" description="RNA-binding S4" evidence="8">
    <location>
        <begin position="295"/>
        <end position="357"/>
    </location>
</feature>
<dbReference type="PANTHER" id="PTHR47683:SF3">
    <property type="entry name" value="RIBOSOMAL LARGE SUBUNIT PSEUDOURIDINE SYNTHASE B"/>
    <property type="match status" value="1"/>
</dbReference>
<evidence type="ECO:0000313" key="9">
    <source>
        <dbReference type="EMBL" id="PAP91881.1"/>
    </source>
</evidence>
<evidence type="ECO:0000256" key="5">
    <source>
        <dbReference type="PROSITE-ProRule" id="PRU00182"/>
    </source>
</evidence>
<organism evidence="9 10">
    <name type="scientific">Mesorhizobium wenxiniae</name>
    <dbReference type="NCBI Taxonomy" id="2014805"/>
    <lineage>
        <taxon>Bacteria</taxon>
        <taxon>Pseudomonadati</taxon>
        <taxon>Pseudomonadota</taxon>
        <taxon>Alphaproteobacteria</taxon>
        <taxon>Hyphomicrobiales</taxon>
        <taxon>Phyllobacteriaceae</taxon>
        <taxon>Mesorhizobium</taxon>
    </lineage>
</organism>
<dbReference type="EMBL" id="NPKH01000039">
    <property type="protein sequence ID" value="PAP91881.1"/>
    <property type="molecule type" value="Genomic_DNA"/>
</dbReference>
<dbReference type="InterPro" id="IPR018496">
    <property type="entry name" value="PsdUridine_synth_RsuA/RluB_CS"/>
</dbReference>
<dbReference type="PANTHER" id="PTHR47683">
    <property type="entry name" value="PSEUDOURIDINE SYNTHASE FAMILY PROTEIN-RELATED"/>
    <property type="match status" value="1"/>
</dbReference>
<feature type="compositionally biased region" description="Basic and acidic residues" evidence="7">
    <location>
        <begin position="551"/>
        <end position="575"/>
    </location>
</feature>
<dbReference type="InterPro" id="IPR050343">
    <property type="entry name" value="RsuA_PseudoU_synthase"/>
</dbReference>
<feature type="region of interest" description="Disordered" evidence="7">
    <location>
        <begin position="1"/>
        <end position="292"/>
    </location>
</feature>
<keyword evidence="4 6" id="KW-0413">Isomerase</keyword>
<comment type="caution">
    <text evidence="9">The sequence shown here is derived from an EMBL/GenBank/DDBJ whole genome shotgun (WGS) entry which is preliminary data.</text>
</comment>
<dbReference type="NCBIfam" id="TIGR00093">
    <property type="entry name" value="pseudouridine synthase"/>
    <property type="match status" value="1"/>
</dbReference>
<dbReference type="InterPro" id="IPR020094">
    <property type="entry name" value="TruA/RsuA/RluB/E/F_N"/>
</dbReference>
<dbReference type="CDD" id="cd00165">
    <property type="entry name" value="S4"/>
    <property type="match status" value="1"/>
</dbReference>
<evidence type="ECO:0000256" key="2">
    <source>
        <dbReference type="ARBA" id="ARBA00008348"/>
    </source>
</evidence>
<keyword evidence="3 5" id="KW-0694">RNA-binding</keyword>
<dbReference type="InterPro" id="IPR020103">
    <property type="entry name" value="PsdUridine_synth_cat_dom_sf"/>
</dbReference>
<dbReference type="SUPFAM" id="SSF55120">
    <property type="entry name" value="Pseudouridine synthase"/>
    <property type="match status" value="1"/>
</dbReference>
<dbReference type="Gene3D" id="3.10.290.10">
    <property type="entry name" value="RNA-binding S4 domain"/>
    <property type="match status" value="1"/>
</dbReference>
<dbReference type="Proteomes" id="UP000215931">
    <property type="component" value="Unassembled WGS sequence"/>
</dbReference>
<keyword evidence="10" id="KW-1185">Reference proteome</keyword>
<comment type="similarity">
    <text evidence="2 6">Belongs to the pseudouridine synthase RsuA family.</text>
</comment>
<sequence>MDDKDKKFPRQKGPRKNGPKPSGPRGRDTAAGKGGKPSFGAKKPYAPRGDRPMAADGERPKRDFKSGDRPFGKGPRPEGKPYEKREGPRKPYAPRGDRPIAADGERPKRDFKSGDRPFGKGPRPEGKPYEKGEGPRKPYAPRGDRPIAADGERPKRDFKSGDRPFGKGPRPEGKPYEKREGPRKPYAPRGDRPIAADGERPKRDFKSGDRPFGKGPRPEGKPYEKREGPRKPYAPRGDRPAAAEGERSERRFDRPKGDFSDRPKRDFAGDRHQGASAGGFKPRPRPAEATEEAGERIAKRLARAGLASRRDAEELIAAGRVKVNGRVLSSPAFNVMPGDIVHLDGMEIPPIERTRLFLFHKPAGVVTTNRDPEGRKTVFDVLPAELPRLMTIGRLDINTEGLLLLTNDGGLARVLELPATGWLRRYRVRVHGKVEESALAGLREGIAVDGVFYGAIEATLDREQGTNAWLTLGLREGKNREVRNILGSLGLDVTRLIRISYGPFQLDDLPEGHVLEIKGRVLRDQLGERLVEESGANFDADITKPFSNRPVRREAVREEEPERPKFTRDGERRPIGEGGLIKNRKRREGGRDAALGKLSTSPGRSFAPEKSFGERGPKSERSGPERGGFGDRGPRPGGFGGKPGGRKKSEREQRPIEPPGQRKANVWMAPGARPIGKGRADADAAKAAEAKERKASFKPSSGKPAKPGGAKPFGKPRGERPNSGSSDSGKGGDRPRRGPKGSRGGNADRRR</sequence>
<evidence type="ECO:0000256" key="3">
    <source>
        <dbReference type="ARBA" id="ARBA00022884"/>
    </source>
</evidence>
<evidence type="ECO:0000256" key="6">
    <source>
        <dbReference type="RuleBase" id="RU003887"/>
    </source>
</evidence>
<evidence type="ECO:0000256" key="4">
    <source>
        <dbReference type="ARBA" id="ARBA00023235"/>
    </source>
</evidence>
<comment type="catalytic activity">
    <reaction evidence="1">
        <text>a uridine in RNA = a pseudouridine in RNA</text>
        <dbReference type="Rhea" id="RHEA:48348"/>
        <dbReference type="Rhea" id="RHEA-COMP:12068"/>
        <dbReference type="Rhea" id="RHEA-COMP:12069"/>
        <dbReference type="ChEBI" id="CHEBI:65314"/>
        <dbReference type="ChEBI" id="CHEBI:65315"/>
    </reaction>
</comment>
<dbReference type="InterPro" id="IPR006145">
    <property type="entry name" value="PsdUridine_synth_RsuA/RluA"/>
</dbReference>
<reference evidence="9 10" key="1">
    <citation type="submission" date="2017-08" db="EMBL/GenBank/DDBJ databases">
        <title>Mesorhizobium wenxinae sp. nov., a novel rhizobial species isolated from root nodules of chickpea (Cicer arietinum L.).</title>
        <authorList>
            <person name="Zhang J."/>
        </authorList>
    </citation>
    <scope>NUCLEOTIDE SEQUENCE [LARGE SCALE GENOMIC DNA]</scope>
    <source>
        <strain evidence="10">WYCCWR 10019</strain>
    </source>
</reference>
<dbReference type="GO" id="GO:0000455">
    <property type="term" value="P:enzyme-directed rRNA pseudouridine synthesis"/>
    <property type="evidence" value="ECO:0007669"/>
    <property type="project" value="UniProtKB-ARBA"/>
</dbReference>
<feature type="region of interest" description="Disordered" evidence="7">
    <location>
        <begin position="540"/>
        <end position="751"/>
    </location>
</feature>
<dbReference type="AlphaFoldDB" id="A0A271K804"/>
<dbReference type="FunFam" id="3.10.290.10:FF:000003">
    <property type="entry name" value="Pseudouridine synthase"/>
    <property type="match status" value="1"/>
</dbReference>
<evidence type="ECO:0000256" key="1">
    <source>
        <dbReference type="ARBA" id="ARBA00000073"/>
    </source>
</evidence>
<dbReference type="InterPro" id="IPR042092">
    <property type="entry name" value="PsdUridine_s_RsuA/RluB/E/F_cat"/>
</dbReference>
<dbReference type="InterPro" id="IPR000748">
    <property type="entry name" value="PsdUridine_synth_RsuA/RluB/E/F"/>
</dbReference>
<dbReference type="GO" id="GO:0120159">
    <property type="term" value="F:rRNA pseudouridine synthase activity"/>
    <property type="evidence" value="ECO:0007669"/>
    <property type="project" value="UniProtKB-ARBA"/>
</dbReference>
<dbReference type="SUPFAM" id="SSF55174">
    <property type="entry name" value="Alpha-L RNA-binding motif"/>
    <property type="match status" value="1"/>
</dbReference>
<evidence type="ECO:0000256" key="7">
    <source>
        <dbReference type="SAM" id="MobiDB-lite"/>
    </source>
</evidence>
<dbReference type="PROSITE" id="PS01149">
    <property type="entry name" value="PSI_RSU"/>
    <property type="match status" value="1"/>
</dbReference>
<dbReference type="Gene3D" id="3.30.70.1560">
    <property type="entry name" value="Alpha-L RNA-binding motif"/>
    <property type="match status" value="1"/>
</dbReference>